<dbReference type="InterPro" id="IPR021559">
    <property type="entry name" value="DUF3019"/>
</dbReference>
<sequence length="113" mass="13015">MLSLPTSAATWQVQPKVCITRDANQTCRLELTILFPPSTSGEFCLYLHQVNQPAQQVKCWLRLPEQETLPISYQASSQLLLKNELAQVVQRAELEVKTLTTRRKRVRAPWSFF</sequence>
<comment type="caution">
    <text evidence="1">The sequence shown here is derived from an EMBL/GenBank/DDBJ whole genome shotgun (WGS) entry which is preliminary data.</text>
</comment>
<accession>A0A3E0TPR2</accession>
<dbReference type="AlphaFoldDB" id="A0A3E0TPR2"/>
<dbReference type="Pfam" id="PF11456">
    <property type="entry name" value="DUF3019"/>
    <property type="match status" value="1"/>
</dbReference>
<organism evidence="1 2">
    <name type="scientific">Thalassotalea euphylliae</name>
    <dbReference type="NCBI Taxonomy" id="1655234"/>
    <lineage>
        <taxon>Bacteria</taxon>
        <taxon>Pseudomonadati</taxon>
        <taxon>Pseudomonadota</taxon>
        <taxon>Gammaproteobacteria</taxon>
        <taxon>Alteromonadales</taxon>
        <taxon>Colwelliaceae</taxon>
        <taxon>Thalassotalea</taxon>
    </lineage>
</organism>
<name>A0A3E0TPR2_9GAMM</name>
<reference evidence="1 2" key="1">
    <citation type="submission" date="2018-08" db="EMBL/GenBank/DDBJ databases">
        <title>Thalassotalea euphylliae genome.</title>
        <authorList>
            <person name="Summers S."/>
            <person name="Rice S.A."/>
            <person name="Freckelton M.L."/>
            <person name="Nedved B.T."/>
            <person name="Hadfield M.G."/>
        </authorList>
    </citation>
    <scope>NUCLEOTIDE SEQUENCE [LARGE SCALE GENOMIC DNA]</scope>
    <source>
        <strain evidence="1 2">H1</strain>
    </source>
</reference>
<dbReference type="EMBL" id="QUOU01000001">
    <property type="protein sequence ID" value="REL26310.1"/>
    <property type="molecule type" value="Genomic_DNA"/>
</dbReference>
<gene>
    <name evidence="1" type="ORF">DXX93_06745</name>
</gene>
<dbReference type="Proteomes" id="UP000256478">
    <property type="component" value="Unassembled WGS sequence"/>
</dbReference>
<evidence type="ECO:0000313" key="1">
    <source>
        <dbReference type="EMBL" id="REL26310.1"/>
    </source>
</evidence>
<evidence type="ECO:0000313" key="2">
    <source>
        <dbReference type="Proteomes" id="UP000256478"/>
    </source>
</evidence>
<protein>
    <submittedName>
        <fullName evidence="1">DUF3019 domain-containing protein</fullName>
    </submittedName>
</protein>
<proteinExistence type="predicted"/>